<keyword evidence="3" id="KW-1185">Reference proteome</keyword>
<dbReference type="RefSeq" id="XP_014145526.1">
    <property type="nucleotide sequence ID" value="XM_014290051.1"/>
</dbReference>
<dbReference type="GeneID" id="25916339"/>
<feature type="compositionally biased region" description="Polar residues" evidence="1">
    <location>
        <begin position="92"/>
        <end position="122"/>
    </location>
</feature>
<evidence type="ECO:0000256" key="1">
    <source>
        <dbReference type="SAM" id="MobiDB-lite"/>
    </source>
</evidence>
<dbReference type="EMBL" id="KQ248438">
    <property type="protein sequence ID" value="KNC71624.1"/>
    <property type="molecule type" value="Genomic_DNA"/>
</dbReference>
<accession>A0A0L0F4W2</accession>
<evidence type="ECO:0000313" key="2">
    <source>
        <dbReference type="EMBL" id="KNC71624.1"/>
    </source>
</evidence>
<feature type="region of interest" description="Disordered" evidence="1">
    <location>
        <begin position="58"/>
        <end position="134"/>
    </location>
</feature>
<name>A0A0L0F4W2_9EUKA</name>
<evidence type="ECO:0000313" key="3">
    <source>
        <dbReference type="Proteomes" id="UP000054560"/>
    </source>
</evidence>
<sequence>MLKSLWIQTQDIHVTESDPYVRRLGVQLIGEMAKDCVHPNHYNELMAVLQKAAATCPPGTVNAPLTSVTSSPRGSKRSKTSRLSIIEDTITKLANRNTATPSGYNATSDSSTTGTNTPASERTGNDSDEGEMDV</sequence>
<gene>
    <name evidence="2" type="ORF">SARC_15835</name>
</gene>
<proteinExistence type="predicted"/>
<dbReference type="AlphaFoldDB" id="A0A0L0F4W2"/>
<reference evidence="2 3" key="1">
    <citation type="submission" date="2011-02" db="EMBL/GenBank/DDBJ databases">
        <title>The Genome Sequence of Sphaeroforma arctica JP610.</title>
        <authorList>
            <consortium name="The Broad Institute Genome Sequencing Platform"/>
            <person name="Russ C."/>
            <person name="Cuomo C."/>
            <person name="Young S.K."/>
            <person name="Zeng Q."/>
            <person name="Gargeya S."/>
            <person name="Alvarado L."/>
            <person name="Berlin A."/>
            <person name="Chapman S.B."/>
            <person name="Chen Z."/>
            <person name="Freedman E."/>
            <person name="Gellesch M."/>
            <person name="Goldberg J."/>
            <person name="Griggs A."/>
            <person name="Gujja S."/>
            <person name="Heilman E."/>
            <person name="Heiman D."/>
            <person name="Howarth C."/>
            <person name="Mehta T."/>
            <person name="Neiman D."/>
            <person name="Pearson M."/>
            <person name="Roberts A."/>
            <person name="Saif S."/>
            <person name="Shea T."/>
            <person name="Shenoy N."/>
            <person name="Sisk P."/>
            <person name="Stolte C."/>
            <person name="Sykes S."/>
            <person name="White J."/>
            <person name="Yandava C."/>
            <person name="Burger G."/>
            <person name="Gray M.W."/>
            <person name="Holland P.W.H."/>
            <person name="King N."/>
            <person name="Lang F.B.F."/>
            <person name="Roger A.J."/>
            <person name="Ruiz-Trillo I."/>
            <person name="Haas B."/>
            <person name="Nusbaum C."/>
            <person name="Birren B."/>
        </authorList>
    </citation>
    <scope>NUCLEOTIDE SEQUENCE [LARGE SCALE GENOMIC DNA]</scope>
    <source>
        <strain evidence="2 3">JP610</strain>
    </source>
</reference>
<dbReference type="Proteomes" id="UP000054560">
    <property type="component" value="Unassembled WGS sequence"/>
</dbReference>
<feature type="non-terminal residue" evidence="2">
    <location>
        <position position="134"/>
    </location>
</feature>
<organism evidence="2 3">
    <name type="scientific">Sphaeroforma arctica JP610</name>
    <dbReference type="NCBI Taxonomy" id="667725"/>
    <lineage>
        <taxon>Eukaryota</taxon>
        <taxon>Ichthyosporea</taxon>
        <taxon>Ichthyophonida</taxon>
        <taxon>Sphaeroforma</taxon>
    </lineage>
</organism>
<protein>
    <submittedName>
        <fullName evidence="2">Uncharacterized protein</fullName>
    </submittedName>
</protein>
<feature type="compositionally biased region" description="Polar residues" evidence="1">
    <location>
        <begin position="63"/>
        <end position="73"/>
    </location>
</feature>